<name>A0A3M8SKM6_9GAMM</name>
<organism evidence="2 3">
    <name type="scientific">Montanilutibacter psychrotolerans</name>
    <dbReference type="NCBI Taxonomy" id="1327343"/>
    <lineage>
        <taxon>Bacteria</taxon>
        <taxon>Pseudomonadati</taxon>
        <taxon>Pseudomonadota</taxon>
        <taxon>Gammaproteobacteria</taxon>
        <taxon>Lysobacterales</taxon>
        <taxon>Lysobacteraceae</taxon>
        <taxon>Montanilutibacter</taxon>
    </lineage>
</organism>
<dbReference type="OrthoDB" id="5348860at2"/>
<comment type="caution">
    <text evidence="2">The sequence shown here is derived from an EMBL/GenBank/DDBJ whole genome shotgun (WGS) entry which is preliminary data.</text>
</comment>
<evidence type="ECO:0000313" key="3">
    <source>
        <dbReference type="Proteomes" id="UP000267049"/>
    </source>
</evidence>
<gene>
    <name evidence="2" type="ORF">EER27_16375</name>
</gene>
<dbReference type="AlphaFoldDB" id="A0A3M8SKM6"/>
<evidence type="ECO:0000313" key="2">
    <source>
        <dbReference type="EMBL" id="RNF81851.1"/>
    </source>
</evidence>
<dbReference type="Proteomes" id="UP000267049">
    <property type="component" value="Unassembled WGS sequence"/>
</dbReference>
<dbReference type="RefSeq" id="WP_123089216.1">
    <property type="nucleotide sequence ID" value="NZ_RIBS01000012.1"/>
</dbReference>
<feature type="region of interest" description="Disordered" evidence="1">
    <location>
        <begin position="1"/>
        <end position="35"/>
    </location>
</feature>
<dbReference type="EMBL" id="RIBS01000012">
    <property type="protein sequence ID" value="RNF81851.1"/>
    <property type="molecule type" value="Genomic_DNA"/>
</dbReference>
<protein>
    <submittedName>
        <fullName evidence="2">Uncharacterized protein</fullName>
    </submittedName>
</protein>
<sequence length="121" mass="12708">MESPTDAAPVPARGSTGQPVPREAPQPSFTAAGNEPFWSVKVDGSTLTYSTPELQPGKVFAAQHQAQANGARFTGKDGDKVFTLDIQRASCVDSMSGKAFEFTATFDYGEEHMTGCASSGS</sequence>
<accession>A0A3M8SKM6</accession>
<keyword evidence="3" id="KW-1185">Reference proteome</keyword>
<evidence type="ECO:0000256" key="1">
    <source>
        <dbReference type="SAM" id="MobiDB-lite"/>
    </source>
</evidence>
<proteinExistence type="predicted"/>
<reference evidence="2 3" key="1">
    <citation type="submission" date="2018-11" db="EMBL/GenBank/DDBJ databases">
        <title>Lysobacter cryohumiis sp. nov., isolated from soil in the Tianshan Mountains, Xinjiang, China.</title>
        <authorList>
            <person name="Luo Y."/>
            <person name="Sheng H."/>
        </authorList>
    </citation>
    <scope>NUCLEOTIDE SEQUENCE [LARGE SCALE GENOMIC DNA]</scope>
    <source>
        <strain evidence="2 3">ZS60</strain>
    </source>
</reference>